<feature type="compositionally biased region" description="Low complexity" evidence="1">
    <location>
        <begin position="201"/>
        <end position="217"/>
    </location>
</feature>
<keyword evidence="3" id="KW-1185">Reference proteome</keyword>
<keyword evidence="2" id="KW-0614">Plasmid</keyword>
<feature type="region of interest" description="Disordered" evidence="1">
    <location>
        <begin position="201"/>
        <end position="231"/>
    </location>
</feature>
<evidence type="ECO:0000313" key="3">
    <source>
        <dbReference type="Proteomes" id="UP001321486"/>
    </source>
</evidence>
<sequence length="231" mass="25840">MAATPRRIRTEIEVDELANWLRSSERNTPVVVVTTHFDKPVTRLNADKIAADLTGIAEVVILETGPHTERLAEVVGPMWGVFGSGGRIYPADTYWHHNPYFAPIFIRYTGTTGAKQSEEIIRRTINRDYGATSTRPVKDWDGPSMLGAERRPIDLDAVRREKAGRNYDKVPENRPAFTSSLGDSMDPLQAQVLRELALRSTEAAPEVVAPEVATSEPVRAELPQSPRRRRQ</sequence>
<reference evidence="3" key="1">
    <citation type="journal article" date="2019" name="Int. J. Syst. Evol. Microbiol.">
        <title>The Global Catalogue of Microorganisms (GCM) 10K type strain sequencing project: providing services to taxonomists for standard genome sequencing and annotation.</title>
        <authorList>
            <consortium name="The Broad Institute Genomics Platform"/>
            <consortium name="The Broad Institute Genome Sequencing Center for Infectious Disease"/>
            <person name="Wu L."/>
            <person name="Ma J."/>
        </authorList>
    </citation>
    <scope>NUCLEOTIDE SEQUENCE [LARGE SCALE GENOMIC DNA]</scope>
    <source>
        <strain evidence="3">NBRC 108728</strain>
    </source>
</reference>
<dbReference type="Proteomes" id="UP001321486">
    <property type="component" value="Plasmid pNBRC108728a"/>
</dbReference>
<organism evidence="2 3">
    <name type="scientific">Frondihabitans sucicola</name>
    <dbReference type="NCBI Taxonomy" id="1268041"/>
    <lineage>
        <taxon>Bacteria</taxon>
        <taxon>Bacillati</taxon>
        <taxon>Actinomycetota</taxon>
        <taxon>Actinomycetes</taxon>
        <taxon>Micrococcales</taxon>
        <taxon>Microbacteriaceae</taxon>
        <taxon>Frondihabitans</taxon>
    </lineage>
</organism>
<evidence type="ECO:0008006" key="4">
    <source>
        <dbReference type="Google" id="ProtNLM"/>
    </source>
</evidence>
<evidence type="ECO:0000313" key="2">
    <source>
        <dbReference type="EMBL" id="BDZ52700.1"/>
    </source>
</evidence>
<geneLocation type="plasmid" evidence="2 3">
    <name>pNBRC108728a</name>
</geneLocation>
<evidence type="ECO:0000256" key="1">
    <source>
        <dbReference type="SAM" id="MobiDB-lite"/>
    </source>
</evidence>
<proteinExistence type="predicted"/>
<name>A0ABM8GW41_9MICO</name>
<accession>A0ABM8GW41</accession>
<protein>
    <recommendedName>
        <fullName evidence="4">TraD/TraG TraM recognition site domain-containing protein</fullName>
    </recommendedName>
</protein>
<gene>
    <name evidence="2" type="ORF">GCM10025867_49410</name>
</gene>
<dbReference type="EMBL" id="AP027733">
    <property type="protein sequence ID" value="BDZ52700.1"/>
    <property type="molecule type" value="Genomic_DNA"/>
</dbReference>